<gene>
    <name evidence="2" type="ORF">HAHE_14490</name>
</gene>
<feature type="transmembrane region" description="Helical" evidence="1">
    <location>
        <begin position="55"/>
        <end position="75"/>
    </location>
</feature>
<evidence type="ECO:0000313" key="2">
    <source>
        <dbReference type="EMBL" id="BCX47541.1"/>
    </source>
</evidence>
<keyword evidence="3" id="KW-1185">Reference proteome</keyword>
<keyword evidence="1" id="KW-0812">Transmembrane</keyword>
<keyword evidence="1" id="KW-1133">Transmembrane helix</keyword>
<organism evidence="2 3">
    <name type="scientific">Haloferula helveola</name>
    <dbReference type="NCBI Taxonomy" id="490095"/>
    <lineage>
        <taxon>Bacteria</taxon>
        <taxon>Pseudomonadati</taxon>
        <taxon>Verrucomicrobiota</taxon>
        <taxon>Verrucomicrobiia</taxon>
        <taxon>Verrucomicrobiales</taxon>
        <taxon>Verrucomicrobiaceae</taxon>
        <taxon>Haloferula</taxon>
    </lineage>
</organism>
<accession>A0ABM7R8V3</accession>
<feature type="transmembrane region" description="Helical" evidence="1">
    <location>
        <begin position="114"/>
        <end position="133"/>
    </location>
</feature>
<feature type="transmembrane region" description="Helical" evidence="1">
    <location>
        <begin position="179"/>
        <end position="201"/>
    </location>
</feature>
<feature type="transmembrane region" description="Helical" evidence="1">
    <location>
        <begin position="221"/>
        <end position="241"/>
    </location>
</feature>
<dbReference type="RefSeq" id="WP_338689801.1">
    <property type="nucleotide sequence ID" value="NZ_AP024702.1"/>
</dbReference>
<dbReference type="NCBIfam" id="NF041646">
    <property type="entry name" value="VC0807_fam"/>
    <property type="match status" value="1"/>
</dbReference>
<feature type="transmembrane region" description="Helical" evidence="1">
    <location>
        <begin position="17"/>
        <end position="35"/>
    </location>
</feature>
<reference evidence="2 3" key="1">
    <citation type="submission" date="2021-06" db="EMBL/GenBank/DDBJ databases">
        <title>Complete genome of Haloferula helveola possessing various polysaccharide degrading enzymes.</title>
        <authorList>
            <person name="Takami H."/>
            <person name="Huang C."/>
            <person name="Hamasaki K."/>
        </authorList>
    </citation>
    <scope>NUCLEOTIDE SEQUENCE [LARGE SCALE GENOMIC DNA]</scope>
    <source>
        <strain evidence="2 3">CN-1</strain>
    </source>
</reference>
<keyword evidence="1" id="KW-0472">Membrane</keyword>
<protein>
    <submittedName>
        <fullName evidence="2">MFS transporter</fullName>
    </submittedName>
</protein>
<name>A0ABM7R8V3_9BACT</name>
<feature type="transmembrane region" description="Helical" evidence="1">
    <location>
        <begin position="82"/>
        <end position="102"/>
    </location>
</feature>
<evidence type="ECO:0000256" key="1">
    <source>
        <dbReference type="SAM" id="Phobius"/>
    </source>
</evidence>
<dbReference type="EMBL" id="AP024702">
    <property type="protein sequence ID" value="BCX47541.1"/>
    <property type="molecule type" value="Genomic_DNA"/>
</dbReference>
<sequence>MTDEAPKATKTHQEHPLANILINVLVPVLVLSYLSKDPALQEQLGKSAKPWHIGPLKALIVALVLPLGYGVWHFAKTRKFNFFSGLGLFSVLLTGGLTLYLWNKDGTVKENAGLLFGLKEAAIPLALGLAVFFSKRTATPLLNVFLYNDSLFDIRKIEQRVDDSDNRDRYRSLLDQANVIFAGSFFLSSALNLLLALWFFRGFDRGAADALEVYNGIIGKLTGWGFAVIGIPLLAIMFLLLKRLLKGLHEITGLKEEELLLPR</sequence>
<dbReference type="Proteomes" id="UP001374893">
    <property type="component" value="Chromosome"/>
</dbReference>
<proteinExistence type="predicted"/>
<evidence type="ECO:0000313" key="3">
    <source>
        <dbReference type="Proteomes" id="UP001374893"/>
    </source>
</evidence>